<dbReference type="EMBL" id="FXTX01000019">
    <property type="protein sequence ID" value="SMP19156.1"/>
    <property type="molecule type" value="Genomic_DNA"/>
</dbReference>
<dbReference type="PANTHER" id="PTHR39965:SF1">
    <property type="entry name" value="CRISPR SYSTEM CMR SUBUNIT CMR6"/>
    <property type="match status" value="1"/>
</dbReference>
<evidence type="ECO:0000313" key="3">
    <source>
        <dbReference type="EMBL" id="SMP19156.1"/>
    </source>
</evidence>
<protein>
    <submittedName>
        <fullName evidence="3">CRISPR-associated protein Cmr6</fullName>
    </submittedName>
</protein>
<accession>A0AA45WNV8</accession>
<gene>
    <name evidence="3" type="ORF">SAMN06264868_1193</name>
</gene>
<name>A0AA45WNV8_9AQUI</name>
<dbReference type="InterPro" id="IPR005537">
    <property type="entry name" value="RAMP_III_fam"/>
</dbReference>
<evidence type="ECO:0000256" key="1">
    <source>
        <dbReference type="ARBA" id="ARBA00023118"/>
    </source>
</evidence>
<dbReference type="NCBIfam" id="TIGR01898">
    <property type="entry name" value="cas_TM1791_cmr6"/>
    <property type="match status" value="1"/>
</dbReference>
<keyword evidence="1" id="KW-0051">Antiviral defense</keyword>
<keyword evidence="4" id="KW-1185">Reference proteome</keyword>
<comment type="caution">
    <text evidence="3">The sequence shown here is derived from an EMBL/GenBank/DDBJ whole genome shotgun (WGS) entry which is preliminary data.</text>
</comment>
<organism evidence="3 4">
    <name type="scientific">Venenivibrio stagnispumantis</name>
    <dbReference type="NCBI Taxonomy" id="407998"/>
    <lineage>
        <taxon>Bacteria</taxon>
        <taxon>Pseudomonadati</taxon>
        <taxon>Aquificota</taxon>
        <taxon>Aquificia</taxon>
        <taxon>Aquificales</taxon>
        <taxon>Hydrogenothermaceae</taxon>
        <taxon>Venenivibrio</taxon>
    </lineage>
</organism>
<dbReference type="Pfam" id="PF03787">
    <property type="entry name" value="RAMPs"/>
    <property type="match status" value="1"/>
</dbReference>
<reference evidence="3" key="1">
    <citation type="submission" date="2017-05" db="EMBL/GenBank/DDBJ databases">
        <authorList>
            <person name="Varghese N."/>
            <person name="Submissions S."/>
        </authorList>
    </citation>
    <scope>NUCLEOTIDE SEQUENCE</scope>
    <source>
        <strain evidence="3">DSM 18763</strain>
    </source>
</reference>
<dbReference type="GO" id="GO:0051607">
    <property type="term" value="P:defense response to virus"/>
    <property type="evidence" value="ECO:0007669"/>
    <property type="project" value="UniProtKB-KW"/>
</dbReference>
<sequence length="424" mass="49829">MINIRLVSPIPMDTNEVLKAHNWKIDNISLLLNKYLDFFLEKEDKKELLEIAFPKNLAFSLVLKDDEVFKVGMNKLIEIKYKGYEISKEKLDGKFFTELLNCNKRKTKNNSDKYEEVSFSIKLQGRSIHEYNEKKGNENKNKENCELINRFLKLRNKFETNRNYLLKEIKEGRIKEVISKINERQENISDCSFSFKTSSRLVVGLGSGSVLEVSIKLHHVYGVPYIPSSAVKGVLRAYKIWELANWDSYKFFVLEKLIESYKEDKFDKVKEDFLKKIKGNKFNEEFKEIKNDLSKEDLDKINNDLIEFINSIEEEKIKKLVDIFGNQEYKGKLIFLDAYPKEFKGFDIDIMNVHFPDYYQNNEPPADWQQPNPITFLAIPEGTTFRFYFKNTHIYGGNLKEDLRKAFRYIGLGAKTAIGYGFLE</sequence>
<dbReference type="InterPro" id="IPR010172">
    <property type="entry name" value="CRISPR-assoc_prot_TM1791"/>
</dbReference>
<proteinExistence type="predicted"/>
<evidence type="ECO:0000313" key="4">
    <source>
        <dbReference type="Proteomes" id="UP001157947"/>
    </source>
</evidence>
<feature type="domain" description="CRISPR type III-associated protein" evidence="2">
    <location>
        <begin position="195"/>
        <end position="424"/>
    </location>
</feature>
<dbReference type="AlphaFoldDB" id="A0AA45WNV8"/>
<dbReference type="Proteomes" id="UP001157947">
    <property type="component" value="Unassembled WGS sequence"/>
</dbReference>
<dbReference type="PANTHER" id="PTHR39965">
    <property type="entry name" value="CRISPR SYSTEM CMR SUBUNIT CMR6"/>
    <property type="match status" value="1"/>
</dbReference>
<evidence type="ECO:0000259" key="2">
    <source>
        <dbReference type="Pfam" id="PF03787"/>
    </source>
</evidence>
<dbReference type="RefSeq" id="WP_265134988.1">
    <property type="nucleotide sequence ID" value="NZ_FXTX01000019.1"/>
</dbReference>